<evidence type="ECO:0000313" key="2">
    <source>
        <dbReference type="Proteomes" id="UP000649617"/>
    </source>
</evidence>
<sequence length="141" mass="16447">MHSDIRDFLRIIGACILGEKLRALLVAHGSWDKVEVTVKEWHERKKQTKDTGGYKTKQWLMDNRTMADNAFEWARARGRLRKNKIHGEEEADIPYDQEWTRSIESGTRMEFVGTAEMEVPCYNVSCVHMLYPLINLLALHN</sequence>
<accession>A0A812N2J2</accession>
<dbReference type="AlphaFoldDB" id="A0A812N2J2"/>
<name>A0A812N2J2_SYMPI</name>
<organism evidence="1 2">
    <name type="scientific">Symbiodinium pilosum</name>
    <name type="common">Dinoflagellate</name>
    <dbReference type="NCBI Taxonomy" id="2952"/>
    <lineage>
        <taxon>Eukaryota</taxon>
        <taxon>Sar</taxon>
        <taxon>Alveolata</taxon>
        <taxon>Dinophyceae</taxon>
        <taxon>Suessiales</taxon>
        <taxon>Symbiodiniaceae</taxon>
        <taxon>Symbiodinium</taxon>
    </lineage>
</organism>
<proteinExistence type="predicted"/>
<comment type="caution">
    <text evidence="1">The sequence shown here is derived from an EMBL/GenBank/DDBJ whole genome shotgun (WGS) entry which is preliminary data.</text>
</comment>
<gene>
    <name evidence="1" type="primary">OGG1</name>
    <name evidence="1" type="ORF">SPIL2461_LOCUS6409</name>
</gene>
<protein>
    <submittedName>
        <fullName evidence="1">OGG1 protein</fullName>
    </submittedName>
</protein>
<dbReference type="OrthoDB" id="419824at2759"/>
<reference evidence="1" key="1">
    <citation type="submission" date="2021-02" db="EMBL/GenBank/DDBJ databases">
        <authorList>
            <person name="Dougan E. K."/>
            <person name="Rhodes N."/>
            <person name="Thang M."/>
            <person name="Chan C."/>
        </authorList>
    </citation>
    <scope>NUCLEOTIDE SEQUENCE</scope>
</reference>
<dbReference type="EMBL" id="CAJNIZ010009654">
    <property type="protein sequence ID" value="CAE7285640.1"/>
    <property type="molecule type" value="Genomic_DNA"/>
</dbReference>
<dbReference type="Proteomes" id="UP000649617">
    <property type="component" value="Unassembled WGS sequence"/>
</dbReference>
<evidence type="ECO:0000313" key="1">
    <source>
        <dbReference type="EMBL" id="CAE7285640.1"/>
    </source>
</evidence>
<keyword evidence="2" id="KW-1185">Reference proteome</keyword>